<dbReference type="EMBL" id="JAVIDL010000024">
    <property type="protein sequence ID" value="MDQ8936447.1"/>
    <property type="molecule type" value="Genomic_DNA"/>
</dbReference>
<feature type="transmembrane region" description="Helical" evidence="2">
    <location>
        <begin position="249"/>
        <end position="274"/>
    </location>
</feature>
<dbReference type="Proteomes" id="UP001243844">
    <property type="component" value="Unassembled WGS sequence"/>
</dbReference>
<evidence type="ECO:0000256" key="2">
    <source>
        <dbReference type="SAM" id="Phobius"/>
    </source>
</evidence>
<evidence type="ECO:0000313" key="3">
    <source>
        <dbReference type="EMBL" id="MDQ8936447.1"/>
    </source>
</evidence>
<dbReference type="AlphaFoldDB" id="A0AAW8J8Q9"/>
<comment type="caution">
    <text evidence="3">The sequence shown here is derived from an EMBL/GenBank/DDBJ whole genome shotgun (WGS) entry which is preliminary data.</text>
</comment>
<evidence type="ECO:0000313" key="4">
    <source>
        <dbReference type="Proteomes" id="UP001243844"/>
    </source>
</evidence>
<name>A0AAW8J8Q9_9GAMM</name>
<sequence>MQDTSEQIQHQPTLPDALPPPLNTTNPLHPVADTPVYRFKFHGNASEYFGIWIINIILTILTLTLYSPWAKVRRLRYFYQNTEFFQRRFDFTGLPQKILLGRLIAIGIWLGISALGYWSPEVAPYGAVLLYLAMPWLLRATMRFSARNSKFANSRFYFSGTTARVYGQFVLAILITIATLGLFAPVVVWLYKRYCFDHLYVGQLSFKLNNDWFHYMTAIYIPIGIAFIVGVIAVFLGIGATLTNFAQEILGVVGIAYFALIIIVAPLTLARIYITTWNHVSVGNSHFKTDCNQWRYSWILLTNWILRMVSFGLLTPWAAIRLHRYQVESLSLYLADDPDQMWNMAQKDHNAIAEEISDVFDLDISL</sequence>
<dbReference type="InterPro" id="IPR010295">
    <property type="entry name" value="DUF898"/>
</dbReference>
<organism evidence="3 4">
    <name type="scientific">Acinetobacter rudis</name>
    <dbReference type="NCBI Taxonomy" id="632955"/>
    <lineage>
        <taxon>Bacteria</taxon>
        <taxon>Pseudomonadati</taxon>
        <taxon>Pseudomonadota</taxon>
        <taxon>Gammaproteobacteria</taxon>
        <taxon>Moraxellales</taxon>
        <taxon>Moraxellaceae</taxon>
        <taxon>Acinetobacter</taxon>
    </lineage>
</organism>
<feature type="transmembrane region" description="Helical" evidence="2">
    <location>
        <begin position="294"/>
        <end position="314"/>
    </location>
</feature>
<protein>
    <submittedName>
        <fullName evidence="3">YjgN family protein</fullName>
    </submittedName>
</protein>
<dbReference type="RefSeq" id="WP_308981728.1">
    <property type="nucleotide sequence ID" value="NZ_JAVIDL010000024.1"/>
</dbReference>
<feature type="region of interest" description="Disordered" evidence="1">
    <location>
        <begin position="1"/>
        <end position="21"/>
    </location>
</feature>
<keyword evidence="2" id="KW-0812">Transmembrane</keyword>
<feature type="transmembrane region" description="Helical" evidence="2">
    <location>
        <begin position="48"/>
        <end position="66"/>
    </location>
</feature>
<keyword evidence="2" id="KW-0472">Membrane</keyword>
<feature type="transmembrane region" description="Helical" evidence="2">
    <location>
        <begin position="98"/>
        <end position="119"/>
    </location>
</feature>
<feature type="transmembrane region" description="Helical" evidence="2">
    <location>
        <begin position="125"/>
        <end position="144"/>
    </location>
</feature>
<proteinExistence type="predicted"/>
<feature type="transmembrane region" description="Helical" evidence="2">
    <location>
        <begin position="212"/>
        <end position="237"/>
    </location>
</feature>
<gene>
    <name evidence="3" type="ORF">RFH47_12040</name>
</gene>
<evidence type="ECO:0000256" key="1">
    <source>
        <dbReference type="SAM" id="MobiDB-lite"/>
    </source>
</evidence>
<feature type="compositionally biased region" description="Polar residues" evidence="1">
    <location>
        <begin position="1"/>
        <end position="11"/>
    </location>
</feature>
<accession>A0AAW8J8Q9</accession>
<feature type="transmembrane region" description="Helical" evidence="2">
    <location>
        <begin position="165"/>
        <end position="192"/>
    </location>
</feature>
<dbReference type="Pfam" id="PF05987">
    <property type="entry name" value="DUF898"/>
    <property type="match status" value="1"/>
</dbReference>
<keyword evidence="2" id="KW-1133">Transmembrane helix</keyword>
<reference evidence="3" key="1">
    <citation type="submission" date="2023-08" db="EMBL/GenBank/DDBJ databases">
        <title>Emergence of clinically-relevant ST2 carbapenem-resistant Acinetobacter baumannii strains in hospital sewages in Zhejiang, East of China.</title>
        <authorList>
            <person name="Kaichao C."/>
            <person name="Zhang R."/>
        </authorList>
    </citation>
    <scope>NUCLEOTIDE SEQUENCE</scope>
    <source>
        <strain evidence="3">M-RB-37</strain>
    </source>
</reference>